<evidence type="ECO:0000313" key="2">
    <source>
        <dbReference type="Proteomes" id="UP001189429"/>
    </source>
</evidence>
<proteinExistence type="predicted"/>
<reference evidence="1" key="1">
    <citation type="submission" date="2023-10" db="EMBL/GenBank/DDBJ databases">
        <authorList>
            <person name="Chen Y."/>
            <person name="Shah S."/>
            <person name="Dougan E. K."/>
            <person name="Thang M."/>
            <person name="Chan C."/>
        </authorList>
    </citation>
    <scope>NUCLEOTIDE SEQUENCE [LARGE SCALE GENOMIC DNA]</scope>
</reference>
<protein>
    <submittedName>
        <fullName evidence="1">Uncharacterized protein</fullName>
    </submittedName>
</protein>
<accession>A0ABN9THU4</accession>
<organism evidence="1 2">
    <name type="scientific">Prorocentrum cordatum</name>
    <dbReference type="NCBI Taxonomy" id="2364126"/>
    <lineage>
        <taxon>Eukaryota</taxon>
        <taxon>Sar</taxon>
        <taxon>Alveolata</taxon>
        <taxon>Dinophyceae</taxon>
        <taxon>Prorocentrales</taxon>
        <taxon>Prorocentraceae</taxon>
        <taxon>Prorocentrum</taxon>
    </lineage>
</organism>
<name>A0ABN9THU4_9DINO</name>
<evidence type="ECO:0000313" key="1">
    <source>
        <dbReference type="EMBL" id="CAK0845402.1"/>
    </source>
</evidence>
<dbReference type="Proteomes" id="UP001189429">
    <property type="component" value="Unassembled WGS sequence"/>
</dbReference>
<sequence>MVKLEAGVFSPPSEVSGLAEPALMHESGTAREQLREEWGLATVNAVLEGSAFSWPAVVALPRELVASVEDRKPLYTIGDRMRASRARGRRDHTKLWVLGGVDACMLALRRHLGKLEF</sequence>
<comment type="caution">
    <text evidence="1">The sequence shown here is derived from an EMBL/GenBank/DDBJ whole genome shotgun (WGS) entry which is preliminary data.</text>
</comment>
<dbReference type="EMBL" id="CAUYUJ010014734">
    <property type="protein sequence ID" value="CAK0845402.1"/>
    <property type="molecule type" value="Genomic_DNA"/>
</dbReference>
<keyword evidence="2" id="KW-1185">Reference proteome</keyword>
<gene>
    <name evidence="1" type="ORF">PCOR1329_LOCUS39206</name>
</gene>